<dbReference type="EMBL" id="CP157483">
    <property type="protein sequence ID" value="XBO44375.1"/>
    <property type="molecule type" value="Genomic_DNA"/>
</dbReference>
<sequence>MTTPRILVMANHIDGLGGAERVSHGVAAGLAARGYDVALRGIRPTAEYRMPMTDTTYSTGFMSPVAEKPPGEKPWPAARRTAMRAEALDALRATLEDYREDLLICMQVFVAEHVADVGFNDLIRSGPRMIGMYHSSYEAAHTTKDFDRIGNVYRRIDKFLLLTPQDAEAFRRHNFNNTGWMPNPLSLVPASVSGSRDKRVVGIARYDELKQLDHALTAWASVSPDFPDWRFELYGEGPDRERLQRVIDDLGIQGTARLMGVTDDVEGVLLRSKLSVLCSRYEGLPMTLAESMACGVPAVTYDCSPGVRAIVTDGETGVVVPQNHVSGLAQALSGLMADDEQWGRMSRAAAESAVRFSPDRVMDRWEDLIARTMR</sequence>
<dbReference type="AlphaFoldDB" id="A0AAU7JW30"/>
<name>A0AAU7JW30_9MICO</name>
<reference evidence="3" key="1">
    <citation type="submission" date="2024-05" db="EMBL/GenBank/DDBJ databases">
        <authorList>
            <person name="Kim S."/>
            <person name="Heo J."/>
            <person name="Choi H."/>
            <person name="Choi Y."/>
            <person name="Kwon S.-W."/>
            <person name="Kim Y."/>
        </authorList>
    </citation>
    <scope>NUCLEOTIDE SEQUENCE</scope>
    <source>
        <strain evidence="3">KACC 23699</strain>
    </source>
</reference>
<evidence type="ECO:0000259" key="2">
    <source>
        <dbReference type="Pfam" id="PF00534"/>
    </source>
</evidence>
<keyword evidence="3" id="KW-0328">Glycosyltransferase</keyword>
<evidence type="ECO:0000313" key="3">
    <source>
        <dbReference type="EMBL" id="XBO44375.1"/>
    </source>
</evidence>
<dbReference type="GO" id="GO:0016757">
    <property type="term" value="F:glycosyltransferase activity"/>
    <property type="evidence" value="ECO:0007669"/>
    <property type="project" value="UniProtKB-KW"/>
</dbReference>
<keyword evidence="1 3" id="KW-0808">Transferase</keyword>
<dbReference type="InterPro" id="IPR001296">
    <property type="entry name" value="Glyco_trans_1"/>
</dbReference>
<organism evidence="3">
    <name type="scientific">Pedococcus sp. KACC 23699</name>
    <dbReference type="NCBI Taxonomy" id="3149228"/>
    <lineage>
        <taxon>Bacteria</taxon>
        <taxon>Bacillati</taxon>
        <taxon>Actinomycetota</taxon>
        <taxon>Actinomycetes</taxon>
        <taxon>Micrococcales</taxon>
        <taxon>Intrasporangiaceae</taxon>
        <taxon>Pedococcus</taxon>
    </lineage>
</organism>
<protein>
    <submittedName>
        <fullName evidence="3">Glycosyltransferase</fullName>
        <ecNumber evidence="3">2.4.-.-</ecNumber>
    </submittedName>
</protein>
<dbReference type="EC" id="2.4.-.-" evidence="3"/>
<dbReference type="Gene3D" id="3.40.50.2000">
    <property type="entry name" value="Glycogen Phosphorylase B"/>
    <property type="match status" value="2"/>
</dbReference>
<dbReference type="PANTHER" id="PTHR12526">
    <property type="entry name" value="GLYCOSYLTRANSFERASE"/>
    <property type="match status" value="1"/>
</dbReference>
<dbReference type="Pfam" id="PF00534">
    <property type="entry name" value="Glycos_transf_1"/>
    <property type="match status" value="1"/>
</dbReference>
<accession>A0AAU7JW30</accession>
<dbReference type="SUPFAM" id="SSF53756">
    <property type="entry name" value="UDP-Glycosyltransferase/glycogen phosphorylase"/>
    <property type="match status" value="1"/>
</dbReference>
<gene>
    <name evidence="3" type="ORF">ABEG17_03310</name>
</gene>
<proteinExistence type="predicted"/>
<dbReference type="PANTHER" id="PTHR12526:SF630">
    <property type="entry name" value="GLYCOSYLTRANSFERASE"/>
    <property type="match status" value="1"/>
</dbReference>
<dbReference type="RefSeq" id="WP_406831862.1">
    <property type="nucleotide sequence ID" value="NZ_CP157483.1"/>
</dbReference>
<feature type="domain" description="Glycosyl transferase family 1" evidence="2">
    <location>
        <begin position="195"/>
        <end position="350"/>
    </location>
</feature>
<evidence type="ECO:0000256" key="1">
    <source>
        <dbReference type="ARBA" id="ARBA00022679"/>
    </source>
</evidence>